<reference evidence="2 3" key="1">
    <citation type="submission" date="2020-05" db="EMBL/GenBank/DDBJ databases">
        <title>Flexivirga sp. ID2601S isolated from air conditioner.</title>
        <authorList>
            <person name="Kim D.H."/>
        </authorList>
    </citation>
    <scope>NUCLEOTIDE SEQUENCE [LARGE SCALE GENOMIC DNA]</scope>
    <source>
        <strain evidence="2 3">ID2601S</strain>
    </source>
</reference>
<gene>
    <name evidence="2" type="ORF">HJ588_18035</name>
</gene>
<dbReference type="GO" id="GO:0003700">
    <property type="term" value="F:DNA-binding transcription factor activity"/>
    <property type="evidence" value="ECO:0007669"/>
    <property type="project" value="InterPro"/>
</dbReference>
<evidence type="ECO:0000313" key="2">
    <source>
        <dbReference type="EMBL" id="NNG41163.1"/>
    </source>
</evidence>
<dbReference type="PANTHER" id="PTHR33164">
    <property type="entry name" value="TRANSCRIPTIONAL REGULATOR, MARR FAMILY"/>
    <property type="match status" value="1"/>
</dbReference>
<dbReference type="GO" id="GO:0006950">
    <property type="term" value="P:response to stress"/>
    <property type="evidence" value="ECO:0007669"/>
    <property type="project" value="TreeGrafter"/>
</dbReference>
<dbReference type="AlphaFoldDB" id="A0A849AM01"/>
<name>A0A849AM01_9MICO</name>
<organism evidence="2 3">
    <name type="scientific">Flexivirga aerilata</name>
    <dbReference type="NCBI Taxonomy" id="1656889"/>
    <lineage>
        <taxon>Bacteria</taxon>
        <taxon>Bacillati</taxon>
        <taxon>Actinomycetota</taxon>
        <taxon>Actinomycetes</taxon>
        <taxon>Micrococcales</taxon>
        <taxon>Dermacoccaceae</taxon>
        <taxon>Flexivirga</taxon>
    </lineage>
</organism>
<dbReference type="PROSITE" id="PS50995">
    <property type="entry name" value="HTH_MARR_2"/>
    <property type="match status" value="1"/>
</dbReference>
<dbReference type="InterPro" id="IPR036390">
    <property type="entry name" value="WH_DNA-bd_sf"/>
</dbReference>
<keyword evidence="3" id="KW-1185">Reference proteome</keyword>
<dbReference type="PANTHER" id="PTHR33164:SF43">
    <property type="entry name" value="HTH-TYPE TRANSCRIPTIONAL REPRESSOR YETL"/>
    <property type="match status" value="1"/>
</dbReference>
<dbReference type="PRINTS" id="PR00598">
    <property type="entry name" value="HTHMARR"/>
</dbReference>
<protein>
    <submittedName>
        <fullName evidence="2">MarR family transcriptional regulator</fullName>
    </submittedName>
</protein>
<feature type="domain" description="HTH marR-type" evidence="1">
    <location>
        <begin position="1"/>
        <end position="139"/>
    </location>
</feature>
<dbReference type="Proteomes" id="UP000557772">
    <property type="component" value="Unassembled WGS sequence"/>
</dbReference>
<dbReference type="InterPro" id="IPR039422">
    <property type="entry name" value="MarR/SlyA-like"/>
</dbReference>
<dbReference type="Gene3D" id="1.10.10.10">
    <property type="entry name" value="Winged helix-like DNA-binding domain superfamily/Winged helix DNA-binding domain"/>
    <property type="match status" value="1"/>
</dbReference>
<dbReference type="RefSeq" id="WP_171158231.1">
    <property type="nucleotide sequence ID" value="NZ_JABENB010000003.1"/>
</dbReference>
<evidence type="ECO:0000259" key="1">
    <source>
        <dbReference type="PROSITE" id="PS50995"/>
    </source>
</evidence>
<dbReference type="EMBL" id="JABENB010000003">
    <property type="protein sequence ID" value="NNG41163.1"/>
    <property type="molecule type" value="Genomic_DNA"/>
</dbReference>
<dbReference type="InterPro" id="IPR036388">
    <property type="entry name" value="WH-like_DNA-bd_sf"/>
</dbReference>
<comment type="caution">
    <text evidence="2">The sequence shown here is derived from an EMBL/GenBank/DDBJ whole genome shotgun (WGS) entry which is preliminary data.</text>
</comment>
<dbReference type="Pfam" id="PF12802">
    <property type="entry name" value="MarR_2"/>
    <property type="match status" value="1"/>
</dbReference>
<dbReference type="SMART" id="SM00347">
    <property type="entry name" value="HTH_MARR"/>
    <property type="match status" value="1"/>
</dbReference>
<accession>A0A849AM01</accession>
<dbReference type="InterPro" id="IPR000835">
    <property type="entry name" value="HTH_MarR-typ"/>
</dbReference>
<evidence type="ECO:0000313" key="3">
    <source>
        <dbReference type="Proteomes" id="UP000557772"/>
    </source>
</evidence>
<dbReference type="SUPFAM" id="SSF46785">
    <property type="entry name" value="Winged helix' DNA-binding domain"/>
    <property type="match status" value="1"/>
</dbReference>
<sequence>MRTTKITPIAVWLGLMALVMDHKGLAQTLLQDEMAMPWSRFRLLRRIEDHARTQRELAEMMHVDAPAVSVIVGDLVERGYAERVASDTDGRVRLVHITDAGRALLERLRDLPGVLPAPIAALSAAERRELARLIDKMRAAVDQ</sequence>
<proteinExistence type="predicted"/>